<dbReference type="SUPFAM" id="SSF53300">
    <property type="entry name" value="vWA-like"/>
    <property type="match status" value="1"/>
</dbReference>
<dbReference type="OrthoDB" id="4025922at2"/>
<reference evidence="3" key="1">
    <citation type="submission" date="2016-10" db="EMBL/GenBank/DDBJ databases">
        <authorList>
            <person name="Varghese N."/>
            <person name="Submissions S."/>
        </authorList>
    </citation>
    <scope>NUCLEOTIDE SEQUENCE [LARGE SCALE GENOMIC DNA]</scope>
    <source>
        <strain evidence="3">DSM 44993</strain>
    </source>
</reference>
<sequence>MTPADATPTPAQLRLVVRLNRGINLLAGRGDLITTVRWKPEPDDPPAWFTPATGEVTLNGPVALDGAKPSEINPLTPEGRLRHPVIIGLLCHEAGHAAHTQWDSHFGDGIDVIPTRAAVLLEEIRIEHRQLRRRPGDRLYLRAASRRVILPGADAPSAAATRWRAGQAALLTSGRVDAGVLTTGEVRKVAAVCRTTLGRKDFDRLRRVWRKALTVPDGDVDGLMKLATRWADIIGVEDPADAPAPPCGHGVLPDSTEEPTASDQESGRDEQDAASTPDADEDTGADELEKALAEAFQGAMVLVAASGEQEAAAELGHDEDSVPDDGERRRAQDAAEQEAAETEAERVFHGNRRSGASDPRGELRPPTAIERELARRTGKALRRAKFRERGKIVVDSAVPPGRLRGREAMLGAAQRSMGTPITAKPFRRVIRKDTPEPPLTVGIAVDISGSMDWATEMLASLAWIVAHAAAEVDGMTATVAFGERVTAITAPGVPPAAVQEFDAPDGYHEFVPAMRALDGALQLTAGQGARLVFVVSDGHYGPAIERQAAEVVERFARHGVHVVWLDLASEHDTTIVPPGAIPIRVADIGEIPHQVEDVLVRALRVA</sequence>
<organism evidence="2 3">
    <name type="scientific">Amycolatopsis saalfeldensis</name>
    <dbReference type="NCBI Taxonomy" id="394193"/>
    <lineage>
        <taxon>Bacteria</taxon>
        <taxon>Bacillati</taxon>
        <taxon>Actinomycetota</taxon>
        <taxon>Actinomycetes</taxon>
        <taxon>Pseudonocardiales</taxon>
        <taxon>Pseudonocardiaceae</taxon>
        <taxon>Amycolatopsis</taxon>
    </lineage>
</organism>
<evidence type="ECO:0000313" key="3">
    <source>
        <dbReference type="Proteomes" id="UP000198582"/>
    </source>
</evidence>
<dbReference type="EMBL" id="FOEF01000029">
    <property type="protein sequence ID" value="SEP53696.1"/>
    <property type="molecule type" value="Genomic_DNA"/>
</dbReference>
<dbReference type="STRING" id="394193.SAMN04489732_129142"/>
<dbReference type="Pfam" id="PF05762">
    <property type="entry name" value="VWA_CoxE"/>
    <property type="match status" value="1"/>
</dbReference>
<dbReference type="AlphaFoldDB" id="A0A1H8YNF5"/>
<protein>
    <submittedName>
        <fullName evidence="2">VWA domain containing CoxE-like protein</fullName>
    </submittedName>
</protein>
<feature type="region of interest" description="Disordered" evidence="1">
    <location>
        <begin position="310"/>
        <end position="369"/>
    </location>
</feature>
<dbReference type="InterPro" id="IPR008912">
    <property type="entry name" value="Uncharacterised_CoxE"/>
</dbReference>
<feature type="compositionally biased region" description="Basic and acidic residues" evidence="1">
    <location>
        <begin position="359"/>
        <end position="369"/>
    </location>
</feature>
<feature type="compositionally biased region" description="Basic and acidic residues" evidence="1">
    <location>
        <begin position="315"/>
        <end position="333"/>
    </location>
</feature>
<gene>
    <name evidence="2" type="ORF">SAMN04489732_129142</name>
</gene>
<keyword evidence="3" id="KW-1185">Reference proteome</keyword>
<accession>A0A1H8YNF5</accession>
<dbReference type="RefSeq" id="WP_143086443.1">
    <property type="nucleotide sequence ID" value="NZ_FOEF01000029.1"/>
</dbReference>
<dbReference type="Proteomes" id="UP000198582">
    <property type="component" value="Unassembled WGS sequence"/>
</dbReference>
<evidence type="ECO:0000313" key="2">
    <source>
        <dbReference type="EMBL" id="SEP53696.1"/>
    </source>
</evidence>
<evidence type="ECO:0000256" key="1">
    <source>
        <dbReference type="SAM" id="MobiDB-lite"/>
    </source>
</evidence>
<feature type="region of interest" description="Disordered" evidence="1">
    <location>
        <begin position="237"/>
        <end position="285"/>
    </location>
</feature>
<name>A0A1H8YNF5_9PSEU</name>
<proteinExistence type="predicted"/>
<dbReference type="InterPro" id="IPR036465">
    <property type="entry name" value="vWFA_dom_sf"/>
</dbReference>